<feature type="region of interest" description="Disordered" evidence="1">
    <location>
        <begin position="1"/>
        <end position="96"/>
    </location>
</feature>
<feature type="compositionally biased region" description="Basic and acidic residues" evidence="1">
    <location>
        <begin position="110"/>
        <end position="133"/>
    </location>
</feature>
<dbReference type="InterPro" id="IPR045510">
    <property type="entry name" value="DUF6481"/>
</dbReference>
<feature type="region of interest" description="Disordered" evidence="1">
    <location>
        <begin position="110"/>
        <end position="140"/>
    </location>
</feature>
<evidence type="ECO:0000313" key="2">
    <source>
        <dbReference type="EMBL" id="ABD88082.1"/>
    </source>
</evidence>
<accession>Q214V4</accession>
<dbReference type="eggNOG" id="ENOG5033B49">
    <property type="taxonomic scope" value="Bacteria"/>
</dbReference>
<evidence type="ECO:0000256" key="1">
    <source>
        <dbReference type="SAM" id="MobiDB-lite"/>
    </source>
</evidence>
<organism evidence="2">
    <name type="scientific">Rhodopseudomonas palustris (strain BisB18)</name>
    <dbReference type="NCBI Taxonomy" id="316056"/>
    <lineage>
        <taxon>Bacteria</taxon>
        <taxon>Pseudomonadati</taxon>
        <taxon>Pseudomonadota</taxon>
        <taxon>Alphaproteobacteria</taxon>
        <taxon>Hyphomicrobiales</taxon>
        <taxon>Nitrobacteraceae</taxon>
        <taxon>Rhodopseudomonas</taxon>
    </lineage>
</organism>
<dbReference type="STRING" id="316056.RPC_2531"/>
<proteinExistence type="predicted"/>
<dbReference type="AlphaFoldDB" id="Q214V4"/>
<protein>
    <submittedName>
        <fullName evidence="2">Uncharacterized protein</fullName>
    </submittedName>
</protein>
<dbReference type="HOGENOM" id="CLU_139722_0_0_5"/>
<feature type="compositionally biased region" description="Basic and acidic residues" evidence="1">
    <location>
        <begin position="83"/>
        <end position="96"/>
    </location>
</feature>
<reference evidence="2" key="1">
    <citation type="submission" date="2006-03" db="EMBL/GenBank/DDBJ databases">
        <title>Complete sequence of Rhodopseudomonas palustris BisB18.</title>
        <authorList>
            <consortium name="US DOE Joint Genome Institute"/>
            <person name="Copeland A."/>
            <person name="Lucas S."/>
            <person name="Lapidus A."/>
            <person name="Barry K."/>
            <person name="Detter J.C."/>
            <person name="Glavina del Rio T."/>
            <person name="Hammon N."/>
            <person name="Israni S."/>
            <person name="Dalin E."/>
            <person name="Tice H."/>
            <person name="Pitluck S."/>
            <person name="Chain P."/>
            <person name="Malfatti S."/>
            <person name="Shin M."/>
            <person name="Vergez L."/>
            <person name="Schmutz J."/>
            <person name="Larimer F."/>
            <person name="Land M."/>
            <person name="Hauser L."/>
            <person name="Pelletier D.A."/>
            <person name="Kyrpides N."/>
            <person name="Anderson I."/>
            <person name="Oda Y."/>
            <person name="Harwood C.S."/>
            <person name="Richardson P."/>
        </authorList>
    </citation>
    <scope>NUCLEOTIDE SEQUENCE [LARGE SCALE GENOMIC DNA]</scope>
    <source>
        <strain evidence="2">BisB18</strain>
    </source>
</reference>
<sequence length="140" mass="15514">MALPLSECAQTFGSPQQRNETNKGRHMSGFKEPSFADRQKAAQQARKSILEKFKAQPGPDDPAVQQRAAEREAQAAARAAAKIARDAEKAEKKRRDEEAAAEALALAAREKEEAAKREEALEAERKAARDARYAARKKRK</sequence>
<dbReference type="Pfam" id="PF20089">
    <property type="entry name" value="DUF6481"/>
    <property type="match status" value="1"/>
</dbReference>
<name>Q214V4_RHOPB</name>
<dbReference type="KEGG" id="rpc:RPC_2531"/>
<dbReference type="EMBL" id="CP000301">
    <property type="protein sequence ID" value="ABD88082.1"/>
    <property type="molecule type" value="Genomic_DNA"/>
</dbReference>
<feature type="compositionally biased region" description="Polar residues" evidence="1">
    <location>
        <begin position="8"/>
        <end position="19"/>
    </location>
</feature>
<gene>
    <name evidence="2" type="ordered locus">RPC_2531</name>
</gene>